<evidence type="ECO:0000313" key="4">
    <source>
        <dbReference type="Proteomes" id="UP000271590"/>
    </source>
</evidence>
<dbReference type="AlphaFoldDB" id="A0A3P3E8M4"/>
<keyword evidence="2" id="KW-1133">Transmembrane helix</keyword>
<accession>A0A3P3E8M4</accession>
<evidence type="ECO:0000256" key="2">
    <source>
        <dbReference type="SAM" id="Phobius"/>
    </source>
</evidence>
<feature type="transmembrane region" description="Helical" evidence="2">
    <location>
        <begin position="78"/>
        <end position="96"/>
    </location>
</feature>
<dbReference type="Proteomes" id="UP000271590">
    <property type="component" value="Unassembled WGS sequence"/>
</dbReference>
<organism evidence="3 4">
    <name type="scientific">Variovorax beijingensis</name>
    <dbReference type="NCBI Taxonomy" id="2496117"/>
    <lineage>
        <taxon>Bacteria</taxon>
        <taxon>Pseudomonadati</taxon>
        <taxon>Pseudomonadota</taxon>
        <taxon>Betaproteobacteria</taxon>
        <taxon>Burkholderiales</taxon>
        <taxon>Comamonadaceae</taxon>
        <taxon>Variovorax</taxon>
    </lineage>
</organism>
<reference evidence="3 4" key="1">
    <citation type="submission" date="2018-11" db="EMBL/GenBank/DDBJ databases">
        <title>The genome of Variovorax sp T529.</title>
        <authorList>
            <person name="Gao J."/>
        </authorList>
    </citation>
    <scope>NUCLEOTIDE SEQUENCE [LARGE SCALE GENOMIC DNA]</scope>
    <source>
        <strain evidence="3 4">T529</strain>
    </source>
</reference>
<dbReference type="EMBL" id="RQXU01000023">
    <property type="protein sequence ID" value="RRH82821.1"/>
    <property type="molecule type" value="Genomic_DNA"/>
</dbReference>
<name>A0A3P3E8M4_9BURK</name>
<feature type="region of interest" description="Disordered" evidence="1">
    <location>
        <begin position="102"/>
        <end position="152"/>
    </location>
</feature>
<feature type="compositionally biased region" description="Polar residues" evidence="1">
    <location>
        <begin position="122"/>
        <end position="135"/>
    </location>
</feature>
<evidence type="ECO:0000256" key="1">
    <source>
        <dbReference type="SAM" id="MobiDB-lite"/>
    </source>
</evidence>
<gene>
    <name evidence="3" type="ORF">EH244_26395</name>
</gene>
<evidence type="ECO:0000313" key="3">
    <source>
        <dbReference type="EMBL" id="RRH82821.1"/>
    </source>
</evidence>
<comment type="caution">
    <text evidence="3">The sequence shown here is derived from an EMBL/GenBank/DDBJ whole genome shotgun (WGS) entry which is preliminary data.</text>
</comment>
<keyword evidence="2" id="KW-0472">Membrane</keyword>
<feature type="transmembrane region" description="Helical" evidence="2">
    <location>
        <begin position="52"/>
        <end position="71"/>
    </location>
</feature>
<dbReference type="RefSeq" id="WP_124961263.1">
    <property type="nucleotide sequence ID" value="NZ_RQXU01000023.1"/>
</dbReference>
<feature type="compositionally biased region" description="Low complexity" evidence="1">
    <location>
        <begin position="108"/>
        <end position="117"/>
    </location>
</feature>
<protein>
    <submittedName>
        <fullName evidence="3">Uncharacterized protein</fullName>
    </submittedName>
</protein>
<proteinExistence type="predicted"/>
<keyword evidence="2" id="KW-0812">Transmembrane</keyword>
<sequence length="152" mass="16241">MTANAVRFILLLLLALLVGTMFGIWAGYNPAALSASAYVEQQQNAIRSLNTLLPAIGAMCIVLTVWLAILAKDDARARYLLVAAVVCLLAAMAHGARIGRHCRPRPGPARGAGCPRALKPSLQRTEIRSASTRQGTPMPARSRQRASRQGPS</sequence>